<evidence type="ECO:0000313" key="2">
    <source>
        <dbReference type="Proteomes" id="UP000054928"/>
    </source>
</evidence>
<dbReference type="AlphaFoldDB" id="A0A0P1A8W5"/>
<keyword evidence="2" id="KW-1185">Reference proteome</keyword>
<evidence type="ECO:0000313" key="1">
    <source>
        <dbReference type="EMBL" id="CEG36681.1"/>
    </source>
</evidence>
<reference evidence="2" key="1">
    <citation type="submission" date="2014-09" db="EMBL/GenBank/DDBJ databases">
        <authorList>
            <person name="Sharma Rahul"/>
            <person name="Thines Marco"/>
        </authorList>
    </citation>
    <scope>NUCLEOTIDE SEQUENCE [LARGE SCALE GENOMIC DNA]</scope>
</reference>
<dbReference type="RefSeq" id="XP_024573050.1">
    <property type="nucleotide sequence ID" value="XM_024721922.1"/>
</dbReference>
<name>A0A0P1A8W5_PLAHL</name>
<sequence length="71" mass="8248">MTLEDSGNEDEEDFMGEITDNFPSLDIQIVRSGLEEFVHIDDESIEEYSKAVLEDYVNWLFVAWFDLLDAP</sequence>
<organism evidence="1 2">
    <name type="scientific">Plasmopara halstedii</name>
    <name type="common">Downy mildew of sunflower</name>
    <dbReference type="NCBI Taxonomy" id="4781"/>
    <lineage>
        <taxon>Eukaryota</taxon>
        <taxon>Sar</taxon>
        <taxon>Stramenopiles</taxon>
        <taxon>Oomycota</taxon>
        <taxon>Peronosporomycetes</taxon>
        <taxon>Peronosporales</taxon>
        <taxon>Peronosporaceae</taxon>
        <taxon>Plasmopara</taxon>
    </lineage>
</organism>
<proteinExistence type="predicted"/>
<dbReference type="EMBL" id="CCYD01000217">
    <property type="protein sequence ID" value="CEG36681.1"/>
    <property type="molecule type" value="Genomic_DNA"/>
</dbReference>
<protein>
    <submittedName>
        <fullName evidence="1">Uncharacterized protein</fullName>
    </submittedName>
</protein>
<dbReference type="GeneID" id="36398404"/>
<dbReference type="OrthoDB" id="166580at2759"/>
<dbReference type="Proteomes" id="UP000054928">
    <property type="component" value="Unassembled WGS sequence"/>
</dbReference>
<accession>A0A0P1A8W5</accession>